<dbReference type="Pfam" id="PF13424">
    <property type="entry name" value="TPR_12"/>
    <property type="match status" value="1"/>
</dbReference>
<protein>
    <recommendedName>
        <fullName evidence="3">Kinesin light chain</fullName>
    </recommendedName>
</protein>
<evidence type="ECO:0008006" key="3">
    <source>
        <dbReference type="Google" id="ProtNLM"/>
    </source>
</evidence>
<feature type="non-terminal residue" evidence="1">
    <location>
        <position position="1"/>
    </location>
</feature>
<dbReference type="SUPFAM" id="SSF48452">
    <property type="entry name" value="TPR-like"/>
    <property type="match status" value="1"/>
</dbReference>
<evidence type="ECO:0000313" key="2">
    <source>
        <dbReference type="Proteomes" id="UP001412239"/>
    </source>
</evidence>
<dbReference type="Gene3D" id="1.25.40.10">
    <property type="entry name" value="Tetratricopeptide repeat domain"/>
    <property type="match status" value="1"/>
</dbReference>
<evidence type="ECO:0000313" key="1">
    <source>
        <dbReference type="EMBL" id="CUS13405.1"/>
    </source>
</evidence>
<feature type="non-terminal residue" evidence="1">
    <location>
        <position position="56"/>
    </location>
</feature>
<reference evidence="1" key="1">
    <citation type="submission" date="2015-10" db="EMBL/GenBank/DDBJ databases">
        <authorList>
            <person name="Regsiter A."/>
            <person name="william w."/>
        </authorList>
    </citation>
    <scope>NUCLEOTIDE SEQUENCE</scope>
    <source>
        <strain evidence="1">Montdore</strain>
    </source>
</reference>
<keyword evidence="2" id="KW-1185">Reference proteome</keyword>
<sequence>LHWYQGRAREAEVIFLEALKDLENTSGLDHPNTLTVVSNLAQVLREQGRYQESEAI</sequence>
<gene>
    <name evidence="1" type="ORF">GSTUAT00002504001</name>
</gene>
<organism evidence="1 2">
    <name type="scientific">Tuber aestivum</name>
    <name type="common">summer truffle</name>
    <dbReference type="NCBI Taxonomy" id="59557"/>
    <lineage>
        <taxon>Eukaryota</taxon>
        <taxon>Fungi</taxon>
        <taxon>Dikarya</taxon>
        <taxon>Ascomycota</taxon>
        <taxon>Pezizomycotina</taxon>
        <taxon>Pezizomycetes</taxon>
        <taxon>Pezizales</taxon>
        <taxon>Tuberaceae</taxon>
        <taxon>Tuber</taxon>
    </lineage>
</organism>
<accession>A0A292Q363</accession>
<proteinExistence type="predicted"/>
<dbReference type="AlphaFoldDB" id="A0A292Q363"/>
<dbReference type="Proteomes" id="UP001412239">
    <property type="component" value="Unassembled WGS sequence"/>
</dbReference>
<dbReference type="EMBL" id="LN890973">
    <property type="protein sequence ID" value="CUS13405.1"/>
    <property type="molecule type" value="Genomic_DNA"/>
</dbReference>
<dbReference type="InterPro" id="IPR011990">
    <property type="entry name" value="TPR-like_helical_dom_sf"/>
</dbReference>
<name>A0A292Q363_9PEZI</name>